<dbReference type="EMBL" id="CP093347">
    <property type="protein sequence ID" value="WOH01771.1"/>
    <property type="molecule type" value="Genomic_DNA"/>
</dbReference>
<keyword evidence="2" id="KW-1185">Reference proteome</keyword>
<organism evidence="1 2">
    <name type="scientific">Daucus carota subsp. sativus</name>
    <name type="common">Carrot</name>
    <dbReference type="NCBI Taxonomy" id="79200"/>
    <lineage>
        <taxon>Eukaryota</taxon>
        <taxon>Viridiplantae</taxon>
        <taxon>Streptophyta</taxon>
        <taxon>Embryophyta</taxon>
        <taxon>Tracheophyta</taxon>
        <taxon>Spermatophyta</taxon>
        <taxon>Magnoliopsida</taxon>
        <taxon>eudicotyledons</taxon>
        <taxon>Gunneridae</taxon>
        <taxon>Pentapetalae</taxon>
        <taxon>asterids</taxon>
        <taxon>campanulids</taxon>
        <taxon>Apiales</taxon>
        <taxon>Apiaceae</taxon>
        <taxon>Apioideae</taxon>
        <taxon>Scandiceae</taxon>
        <taxon>Daucinae</taxon>
        <taxon>Daucus</taxon>
        <taxon>Daucus sect. Daucus</taxon>
    </lineage>
</organism>
<dbReference type="Proteomes" id="UP000077755">
    <property type="component" value="Chromosome 5"/>
</dbReference>
<evidence type="ECO:0000313" key="1">
    <source>
        <dbReference type="EMBL" id="WOH01771.1"/>
    </source>
</evidence>
<sequence>MTFVAISPPFFPTLDMDFTDFNQELALVAYRGFHENFISGMMDLQLMMESFSSSINNVNIQLMEEDLISTENQEFEGKSSALRMVEPCYMRVSEPCRVADEHMELMDVEEVLMEWAMYEKLQWNSAGVDQEA</sequence>
<reference evidence="1" key="1">
    <citation type="journal article" date="2016" name="Nat. Genet.">
        <title>A high-quality carrot genome assembly provides new insights into carotenoid accumulation and asterid genome evolution.</title>
        <authorList>
            <person name="Iorizzo M."/>
            <person name="Ellison S."/>
            <person name="Senalik D."/>
            <person name="Zeng P."/>
            <person name="Satapoomin P."/>
            <person name="Huang J."/>
            <person name="Bowman M."/>
            <person name="Iovene M."/>
            <person name="Sanseverino W."/>
            <person name="Cavagnaro P."/>
            <person name="Yildiz M."/>
            <person name="Macko-Podgorni A."/>
            <person name="Moranska E."/>
            <person name="Grzebelus E."/>
            <person name="Grzebelus D."/>
            <person name="Ashrafi H."/>
            <person name="Zheng Z."/>
            <person name="Cheng S."/>
            <person name="Spooner D."/>
            <person name="Van Deynze A."/>
            <person name="Simon P."/>
        </authorList>
    </citation>
    <scope>NUCLEOTIDE SEQUENCE</scope>
    <source>
        <tissue evidence="1">Leaf</tissue>
    </source>
</reference>
<dbReference type="KEGG" id="dcr:108222202"/>
<evidence type="ECO:0000313" key="2">
    <source>
        <dbReference type="Proteomes" id="UP000077755"/>
    </source>
</evidence>
<proteinExistence type="predicted"/>
<dbReference type="AlphaFoldDB" id="A0AAF0X8C9"/>
<accession>A0AAF0X8C9</accession>
<reference evidence="1" key="2">
    <citation type="submission" date="2022-03" db="EMBL/GenBank/DDBJ databases">
        <title>Draft title - Genomic analysis of global carrot germplasm unveils the trajectory of domestication and the origin of high carotenoid orange carrot.</title>
        <authorList>
            <person name="Iorizzo M."/>
            <person name="Ellison S."/>
            <person name="Senalik D."/>
            <person name="Macko-Podgorni A."/>
            <person name="Grzebelus D."/>
            <person name="Bostan H."/>
            <person name="Rolling W."/>
            <person name="Curaba J."/>
            <person name="Simon P."/>
        </authorList>
    </citation>
    <scope>NUCLEOTIDE SEQUENCE</scope>
    <source>
        <tissue evidence="1">Leaf</tissue>
    </source>
</reference>
<gene>
    <name evidence="1" type="ORF">DCAR_0521156</name>
</gene>
<name>A0AAF0X8C9_DAUCS</name>
<protein>
    <submittedName>
        <fullName evidence="1">Uncharacterized protein</fullName>
    </submittedName>
</protein>